<dbReference type="STRING" id="1055723.SAMN05216293_1655"/>
<evidence type="ECO:0000313" key="4">
    <source>
        <dbReference type="Proteomes" id="UP000198940"/>
    </source>
</evidence>
<evidence type="ECO:0000313" key="2">
    <source>
        <dbReference type="EMBL" id="SHK69584.1"/>
    </source>
</evidence>
<dbReference type="Proteomes" id="UP000198940">
    <property type="component" value="Unassembled WGS sequence"/>
</dbReference>
<evidence type="ECO:0000313" key="1">
    <source>
        <dbReference type="EMBL" id="SFC55385.1"/>
    </source>
</evidence>
<evidence type="ECO:0000313" key="3">
    <source>
        <dbReference type="Proteomes" id="UP000184031"/>
    </source>
</evidence>
<dbReference type="Proteomes" id="UP000184031">
    <property type="component" value="Unassembled WGS sequence"/>
</dbReference>
<protein>
    <recommendedName>
        <fullName evidence="5">DUF4393 domain-containing protein</fullName>
    </recommendedName>
</protein>
<proteinExistence type="predicted"/>
<organism evidence="2 3">
    <name type="scientific">Flagellimonas taeanensis</name>
    <dbReference type="NCBI Taxonomy" id="1005926"/>
    <lineage>
        <taxon>Bacteria</taxon>
        <taxon>Pseudomonadati</taxon>
        <taxon>Bacteroidota</taxon>
        <taxon>Flavobacteriia</taxon>
        <taxon>Flavobacteriales</taxon>
        <taxon>Flavobacteriaceae</taxon>
        <taxon>Flagellimonas</taxon>
    </lineage>
</organism>
<dbReference type="EMBL" id="FOKU01000013">
    <property type="protein sequence ID" value="SFC55385.1"/>
    <property type="molecule type" value="Genomic_DNA"/>
</dbReference>
<gene>
    <name evidence="1" type="ORF">SAMN04487891_113111</name>
    <name evidence="2" type="ORF">SAMN05216293_1655</name>
</gene>
<comment type="caution">
    <text evidence="2">The sequence shown here is derived from an EMBL/GenBank/DDBJ whole genome shotgun (WGS) entry which is preliminary data.</text>
</comment>
<dbReference type="RefSeq" id="WP_072878799.1">
    <property type="nucleotide sequence ID" value="NZ_FOKU01000013.1"/>
</dbReference>
<dbReference type="EMBL" id="FRAT01000004">
    <property type="protein sequence ID" value="SHK69584.1"/>
    <property type="molecule type" value="Genomic_DNA"/>
</dbReference>
<sequence length="265" mass="30586">MSSDKLDLQDKLIAFKSLIKIVGAPIATMVTGDPFVPTGVTNLFLETFFGIQSELKMKRVHSFLEKLEKGIKEIDKDLDLEKVDKIEFGDLLETAIIKSTRQQQGEKIERFKSIIINQLVEPVEYDYAVKFFELVEKLNEKQLIVFSEFVGLEKEIKARVIERRKLEIRTGIRWKDEFVDVLKAPKFQNEVDQMSKLSNEINDLYDKKRMALDVFNADEKSFMQSELRAWGLIYNPAEGTFGDTGHFYDYSCTSLGIKFIESLGK</sequence>
<evidence type="ECO:0008006" key="5">
    <source>
        <dbReference type="Google" id="ProtNLM"/>
    </source>
</evidence>
<accession>A0A1M6UK24</accession>
<dbReference type="OrthoDB" id="787297at2"/>
<reference evidence="2 3" key="1">
    <citation type="submission" date="2016-11" db="EMBL/GenBank/DDBJ databases">
        <authorList>
            <person name="Varghese N."/>
            <person name="Submissions S."/>
        </authorList>
    </citation>
    <scope>NUCLEOTIDE SEQUENCE [LARGE SCALE GENOMIC DNA]</scope>
    <source>
        <strain evidence="2 3">CGMCC 1.12174</strain>
        <strain evidence="1 4">DSM 26351</strain>
    </source>
</reference>
<keyword evidence="4" id="KW-1185">Reference proteome</keyword>
<name>A0A1M6UK24_9FLAO</name>
<dbReference type="AlphaFoldDB" id="A0A1M6UK24"/>